<keyword evidence="3" id="KW-1185">Reference proteome</keyword>
<dbReference type="InterPro" id="IPR055385">
    <property type="entry name" value="GpJ_HDII-ins2"/>
</dbReference>
<feature type="non-terminal residue" evidence="2">
    <location>
        <position position="1"/>
    </location>
</feature>
<gene>
    <name evidence="2" type="ORF">SAMN05216258_1463</name>
</gene>
<evidence type="ECO:0000313" key="2">
    <source>
        <dbReference type="EMBL" id="SFJ34227.1"/>
    </source>
</evidence>
<dbReference type="EMBL" id="FOQH01000046">
    <property type="protein sequence ID" value="SFJ34227.1"/>
    <property type="molecule type" value="Genomic_DNA"/>
</dbReference>
<dbReference type="Proteomes" id="UP000199377">
    <property type="component" value="Unassembled WGS sequence"/>
</dbReference>
<dbReference type="RefSeq" id="WP_177236419.1">
    <property type="nucleotide sequence ID" value="NZ_FOQH01000046.1"/>
</dbReference>
<organism evidence="2 3">
    <name type="scientific">Albimonas pacifica</name>
    <dbReference type="NCBI Taxonomy" id="1114924"/>
    <lineage>
        <taxon>Bacteria</taxon>
        <taxon>Pseudomonadati</taxon>
        <taxon>Pseudomonadota</taxon>
        <taxon>Alphaproteobacteria</taxon>
        <taxon>Rhodobacterales</taxon>
        <taxon>Paracoccaceae</taxon>
        <taxon>Albimonas</taxon>
    </lineage>
</organism>
<evidence type="ECO:0000259" key="1">
    <source>
        <dbReference type="Pfam" id="PF24801"/>
    </source>
</evidence>
<dbReference type="AlphaFoldDB" id="A0A1I3QM78"/>
<accession>A0A1I3QM78</accession>
<dbReference type="NCBIfam" id="NF040662">
    <property type="entry name" value="attach_TipJ_rel"/>
    <property type="match status" value="1"/>
</dbReference>
<evidence type="ECO:0000313" key="3">
    <source>
        <dbReference type="Proteomes" id="UP000199377"/>
    </source>
</evidence>
<dbReference type="STRING" id="1114924.SAMN05216258_1463"/>
<protein>
    <recommendedName>
        <fullName evidence="1">Tip attachment protein J HDII-ins2 domain-containing protein</fullName>
    </recommendedName>
</protein>
<dbReference type="Pfam" id="PF24801">
    <property type="entry name" value="FNIII-A_GpJ"/>
    <property type="match status" value="1"/>
</dbReference>
<sequence>RWKAYGPKDHLQRHGVIGDDFGIWEDVVTSVDVAGVELRASTQDQQHTLAADFIAPRTIRLYATGAAVDAFAEGASITVSGTSSNNGSFTIGAIDTSGNRTDLDVGSGVTDETGGSTELRSFDGAVARRQGGVQVWYLSETAPAGVLALSAGDLVRVTAGGVDQYGTVERYSYRVEYDADEGEADGGLHTLRLKDVGGPLKGGSWSSGTVYKATSPTTFDTSGIPRWTGPFQVTKTGQGVNKIEVDLEFPAGLYTADETTGELLADTATFRFQIQQLDAGGNPTGGWQTTDVSVSTGDHLTAGESLNTPIRLTQTIFTGTGEWRIRGRRTSEESTAAAAQSRCVWSQLKGRRILRPSGQTVYGPVTLLALELEATAGLSQAAIERIRVAATRLLPKIRTPYDGDQLGRSRSPARAVYDMLTNPHYGLGYDPARIFDLVELRAARVLHSGVGITFDHLLTDQVSAREAIRLALQPALADMQIYNGKVSIRQEGPKEDRTLLFSPLNVIPGTLRLNFGFRSVGDPDGVKVVTLDPDSLAERSVVWPASAGRPTELKIYGMHPDFAQDFARVRWQQRKAGRLIAQFSVRGESRLARAGERVGLSWPTFGWGDAARLIAVDETEDGWDLTLDRPVPDIDGGIRWTQLRQADGTVVGPLAMTKSGPRRITLPDEPPIPLHVLGGGQEPTHVAIGKGQNFLLDLTVDTVEMDGPGRGKITARLYLPSAYEGTVFAGLAT</sequence>
<proteinExistence type="predicted"/>
<name>A0A1I3QM78_9RHOB</name>
<reference evidence="2 3" key="1">
    <citation type="submission" date="2016-10" db="EMBL/GenBank/DDBJ databases">
        <authorList>
            <person name="de Groot N.N."/>
        </authorList>
    </citation>
    <scope>NUCLEOTIDE SEQUENCE [LARGE SCALE GENOMIC DNA]</scope>
    <source>
        <strain evidence="2 3">CGMCC 1.11030</strain>
    </source>
</reference>
<feature type="domain" description="Tip attachment protein J HDII-ins2" evidence="1">
    <location>
        <begin position="230"/>
        <end position="349"/>
    </location>
</feature>